<dbReference type="GO" id="GO:0016407">
    <property type="term" value="F:acetyltransferase activity"/>
    <property type="evidence" value="ECO:0007669"/>
    <property type="project" value="InterPro"/>
</dbReference>
<evidence type="ECO:0000256" key="1">
    <source>
        <dbReference type="ARBA" id="ARBA00006547"/>
    </source>
</evidence>
<proteinExistence type="inferred from homology"/>
<dbReference type="AlphaFoldDB" id="A0A7Y9XE09"/>
<dbReference type="Gene3D" id="2.40.128.150">
    <property type="entry name" value="Cysteine proteinases"/>
    <property type="match status" value="1"/>
</dbReference>
<dbReference type="SUPFAM" id="SSF54001">
    <property type="entry name" value="Cysteine proteinases"/>
    <property type="match status" value="1"/>
</dbReference>
<evidence type="ECO:0000313" key="3">
    <source>
        <dbReference type="Proteomes" id="UP000584931"/>
    </source>
</evidence>
<accession>A0A7Y9XE09</accession>
<dbReference type="EMBL" id="JACCHL010000001">
    <property type="protein sequence ID" value="NYH54099.1"/>
    <property type="molecule type" value="Genomic_DNA"/>
</dbReference>
<sequence length="138" mass="14735">MLDRLGFAVTGFAARVLSGATGGPRPSTHSLLRVDLDEGPWMADVGFGGGGILEPVPLTDGHQEVQGGWGLRLDRVAEVGEDEWLLRSFDGREWRPQYSFATAAAVRQDYAIFSFALARSPGAEAPGGIAAHTTPVLW</sequence>
<name>A0A7Y9XE09_9ACTN</name>
<dbReference type="Pfam" id="PF00797">
    <property type="entry name" value="Acetyltransf_2"/>
    <property type="match status" value="1"/>
</dbReference>
<protein>
    <submittedName>
        <fullName evidence="2">Arylamine N-acetyltransferase</fullName>
    </submittedName>
</protein>
<evidence type="ECO:0000313" key="2">
    <source>
        <dbReference type="EMBL" id="NYH54099.1"/>
    </source>
</evidence>
<dbReference type="PANTHER" id="PTHR11786:SF0">
    <property type="entry name" value="ARYLAMINE N-ACETYLTRANSFERASE 4-RELATED"/>
    <property type="match status" value="1"/>
</dbReference>
<dbReference type="Proteomes" id="UP000584931">
    <property type="component" value="Unassembled WGS sequence"/>
</dbReference>
<reference evidence="2 3" key="1">
    <citation type="submission" date="2020-07" db="EMBL/GenBank/DDBJ databases">
        <title>Sequencing the genomes of 1000 actinobacteria strains.</title>
        <authorList>
            <person name="Klenk H.-P."/>
        </authorList>
    </citation>
    <scope>NUCLEOTIDE SEQUENCE [LARGE SCALE GENOMIC DNA]</scope>
    <source>
        <strain evidence="2 3">DSM 45278</strain>
    </source>
</reference>
<dbReference type="InterPro" id="IPR001447">
    <property type="entry name" value="Arylamine_N-AcTrfase"/>
</dbReference>
<gene>
    <name evidence="2" type="ORF">HNR06_003688</name>
</gene>
<comment type="caution">
    <text evidence="2">The sequence shown here is derived from an EMBL/GenBank/DDBJ whole genome shotgun (WGS) entry which is preliminary data.</text>
</comment>
<organism evidence="2 3">
    <name type="scientific">Nocardiopsis sinuspersici</name>
    <dbReference type="NCBI Taxonomy" id="501010"/>
    <lineage>
        <taxon>Bacteria</taxon>
        <taxon>Bacillati</taxon>
        <taxon>Actinomycetota</taxon>
        <taxon>Actinomycetes</taxon>
        <taxon>Streptosporangiales</taxon>
        <taxon>Nocardiopsidaceae</taxon>
        <taxon>Nocardiopsis</taxon>
    </lineage>
</organism>
<keyword evidence="2" id="KW-0808">Transferase</keyword>
<comment type="similarity">
    <text evidence="1">Belongs to the arylamine N-acetyltransferase family.</text>
</comment>
<dbReference type="PANTHER" id="PTHR11786">
    <property type="entry name" value="N-HYDROXYARYLAMINE O-ACETYLTRANSFERASE"/>
    <property type="match status" value="1"/>
</dbReference>
<dbReference type="InterPro" id="IPR038765">
    <property type="entry name" value="Papain-like_cys_pep_sf"/>
</dbReference>